<protein>
    <submittedName>
        <fullName evidence="1">Uncharacterized protein</fullName>
    </submittedName>
</protein>
<dbReference type="EMBL" id="LJGU01000125">
    <property type="protein sequence ID" value="OEV03034.1"/>
    <property type="molecule type" value="Genomic_DNA"/>
</dbReference>
<sequence>MGRLRAEDQPHHWFAQQLLLVLSGQRPAHALLRYVRGAAYDELYQLASRKPLRPSGADRSAPALLGVGGQRPAAGVIEVFARVAVDRRPRAMAFRLELCEDLRWRCAALELDGQR</sequence>
<accession>A0A1E7KGS0</accession>
<keyword evidence="2" id="KW-1185">Reference proteome</keyword>
<dbReference type="AlphaFoldDB" id="A0A1E7KGS0"/>
<evidence type="ECO:0000313" key="2">
    <source>
        <dbReference type="Proteomes" id="UP000176101"/>
    </source>
</evidence>
<dbReference type="Pfam" id="PF20060">
    <property type="entry name" value="DUF6459"/>
    <property type="match status" value="1"/>
</dbReference>
<dbReference type="STRING" id="1075402.AN216_13395"/>
<organism evidence="1 2">
    <name type="scientific">Streptomyces oceani</name>
    <dbReference type="NCBI Taxonomy" id="1075402"/>
    <lineage>
        <taxon>Bacteria</taxon>
        <taxon>Bacillati</taxon>
        <taxon>Actinomycetota</taxon>
        <taxon>Actinomycetes</taxon>
        <taxon>Kitasatosporales</taxon>
        <taxon>Streptomycetaceae</taxon>
        <taxon>Streptomyces</taxon>
    </lineage>
</organism>
<dbReference type="InterPro" id="IPR045596">
    <property type="entry name" value="DUF6459"/>
</dbReference>
<evidence type="ECO:0000313" key="1">
    <source>
        <dbReference type="EMBL" id="OEV03034.1"/>
    </source>
</evidence>
<dbReference type="Proteomes" id="UP000176101">
    <property type="component" value="Unassembled WGS sequence"/>
</dbReference>
<reference evidence="1 2" key="1">
    <citation type="journal article" date="2016" name="Front. Microbiol.">
        <title>Comparative Genomics Analysis of Streptomyces Species Reveals Their Adaptation to the Marine Environment and Their Diversity at the Genomic Level.</title>
        <authorList>
            <person name="Tian X."/>
            <person name="Zhang Z."/>
            <person name="Yang T."/>
            <person name="Chen M."/>
            <person name="Li J."/>
            <person name="Chen F."/>
            <person name="Yang J."/>
            <person name="Li W."/>
            <person name="Zhang B."/>
            <person name="Zhang Z."/>
            <person name="Wu J."/>
            <person name="Zhang C."/>
            <person name="Long L."/>
            <person name="Xiao J."/>
        </authorList>
    </citation>
    <scope>NUCLEOTIDE SEQUENCE [LARGE SCALE GENOMIC DNA]</scope>
    <source>
        <strain evidence="1 2">SCSIO 02100</strain>
    </source>
</reference>
<dbReference type="RefSeq" id="WP_070196891.1">
    <property type="nucleotide sequence ID" value="NZ_LJGU01000125.1"/>
</dbReference>
<name>A0A1E7KGS0_9ACTN</name>
<gene>
    <name evidence="1" type="ORF">AN216_13395</name>
</gene>
<proteinExistence type="predicted"/>
<comment type="caution">
    <text evidence="1">The sequence shown here is derived from an EMBL/GenBank/DDBJ whole genome shotgun (WGS) entry which is preliminary data.</text>
</comment>